<evidence type="ECO:0000256" key="5">
    <source>
        <dbReference type="ARBA" id="ARBA00022825"/>
    </source>
</evidence>
<dbReference type="CDD" id="cd07018">
    <property type="entry name" value="S49_SppA_67K_type"/>
    <property type="match status" value="1"/>
</dbReference>
<dbReference type="Pfam" id="PF01343">
    <property type="entry name" value="Peptidase_S49"/>
    <property type="match status" value="2"/>
</dbReference>
<keyword evidence="6 8" id="KW-0472">Membrane</keyword>
<proteinExistence type="inferred from homology"/>
<feature type="active site" description="Nucleophile" evidence="7">
    <location>
        <position position="412"/>
    </location>
</feature>
<reference evidence="10" key="1">
    <citation type="submission" date="2017-02" db="EMBL/GenBank/DDBJ databases">
        <title>Genome of Microbulbifer agarilyticus GP101.</title>
        <authorList>
            <person name="Jung J."/>
            <person name="Bae S.S."/>
            <person name="Baek K."/>
        </authorList>
    </citation>
    <scope>NUCLEOTIDE SEQUENCE [LARGE SCALE GENOMIC DNA]</scope>
    <source>
        <strain evidence="10">GP101</strain>
    </source>
</reference>
<feature type="domain" description="Peptidase S49" evidence="9">
    <location>
        <begin position="395"/>
        <end position="546"/>
    </location>
</feature>
<dbReference type="Gene3D" id="6.20.330.10">
    <property type="match status" value="1"/>
</dbReference>
<evidence type="ECO:0000256" key="1">
    <source>
        <dbReference type="ARBA" id="ARBA00004370"/>
    </source>
</evidence>
<dbReference type="STRING" id="260552.Mag101_11530"/>
<evidence type="ECO:0000313" key="11">
    <source>
        <dbReference type="Proteomes" id="UP000188219"/>
    </source>
</evidence>
<dbReference type="eggNOG" id="COG0616">
    <property type="taxonomic scope" value="Bacteria"/>
</dbReference>
<name>A0A1Q2M6N2_9GAMM</name>
<dbReference type="Proteomes" id="UP000188219">
    <property type="component" value="Chromosome"/>
</dbReference>
<keyword evidence="3" id="KW-0645">Protease</keyword>
<evidence type="ECO:0000256" key="2">
    <source>
        <dbReference type="ARBA" id="ARBA00008683"/>
    </source>
</evidence>
<evidence type="ECO:0000256" key="6">
    <source>
        <dbReference type="ARBA" id="ARBA00023136"/>
    </source>
</evidence>
<evidence type="ECO:0000259" key="9">
    <source>
        <dbReference type="Pfam" id="PF01343"/>
    </source>
</evidence>
<protein>
    <submittedName>
        <fullName evidence="10">Signal peptide peptidase SppA</fullName>
    </submittedName>
</protein>
<evidence type="ECO:0000256" key="7">
    <source>
        <dbReference type="PIRSR" id="PIRSR001217-1"/>
    </source>
</evidence>
<dbReference type="PANTHER" id="PTHR33209:SF1">
    <property type="entry name" value="PEPTIDASE S49 DOMAIN-CONTAINING PROTEIN"/>
    <property type="match status" value="1"/>
</dbReference>
<dbReference type="InterPro" id="IPR047217">
    <property type="entry name" value="S49_SppA_67K_type_N"/>
</dbReference>
<comment type="similarity">
    <text evidence="2">Belongs to the peptidase S49 family.</text>
</comment>
<feature type="domain" description="Peptidase S49" evidence="9">
    <location>
        <begin position="137"/>
        <end position="293"/>
    </location>
</feature>
<dbReference type="NCBIfam" id="TIGR00705">
    <property type="entry name" value="SppA_67K"/>
    <property type="match status" value="1"/>
</dbReference>
<dbReference type="EMBL" id="CP019650">
    <property type="protein sequence ID" value="AQQ68198.1"/>
    <property type="molecule type" value="Genomic_DNA"/>
</dbReference>
<comment type="subcellular location">
    <subcellularLocation>
        <location evidence="1">Membrane</location>
    </subcellularLocation>
</comment>
<evidence type="ECO:0000256" key="4">
    <source>
        <dbReference type="ARBA" id="ARBA00022801"/>
    </source>
</evidence>
<evidence type="ECO:0000256" key="8">
    <source>
        <dbReference type="SAM" id="Phobius"/>
    </source>
</evidence>
<dbReference type="KEGG" id="maga:Mag101_11530"/>
<evidence type="ECO:0000256" key="3">
    <source>
        <dbReference type="ARBA" id="ARBA00022670"/>
    </source>
</evidence>
<gene>
    <name evidence="10" type="ORF">Mag101_11530</name>
</gene>
<accession>A0A1Q2M6N2</accession>
<dbReference type="InterPro" id="IPR002142">
    <property type="entry name" value="Peptidase_S49"/>
</dbReference>
<dbReference type="InterPro" id="IPR004635">
    <property type="entry name" value="Pept_S49_SppA"/>
</dbReference>
<dbReference type="GO" id="GO:0006465">
    <property type="term" value="P:signal peptide processing"/>
    <property type="evidence" value="ECO:0007669"/>
    <property type="project" value="InterPro"/>
</dbReference>
<dbReference type="PANTHER" id="PTHR33209">
    <property type="entry name" value="PROTEASE 4"/>
    <property type="match status" value="1"/>
</dbReference>
<dbReference type="InterPro" id="IPR004634">
    <property type="entry name" value="Pept_S49_pIV"/>
</dbReference>
<keyword evidence="5" id="KW-0720">Serine protease</keyword>
<dbReference type="NCBIfam" id="TIGR00706">
    <property type="entry name" value="SppA_dom"/>
    <property type="match status" value="1"/>
</dbReference>
<dbReference type="InterPro" id="IPR029045">
    <property type="entry name" value="ClpP/crotonase-like_dom_sf"/>
</dbReference>
<keyword evidence="11" id="KW-1185">Reference proteome</keyword>
<dbReference type="InterPro" id="IPR047272">
    <property type="entry name" value="S49_SppA_C"/>
</dbReference>
<dbReference type="SUPFAM" id="SSF52096">
    <property type="entry name" value="ClpP/crotonase"/>
    <property type="match status" value="2"/>
</dbReference>
<feature type="transmembrane region" description="Helical" evidence="8">
    <location>
        <begin position="28"/>
        <end position="46"/>
    </location>
</feature>
<keyword evidence="8" id="KW-0812">Transmembrane</keyword>
<sequence length="622" mass="67146">MTDSTRSRGFIRRFFGAIGGAITWLRRVVTNLIFLLLLLFIGAAIFGGEERITVPQGGALKVAPSGFLVDELSQPGGLPGFFGGPSAPQETRVKDLVDAIDHAAGDSRISALVLELDSLAGASLSKLEEVGEAVQRFKASDKPVYAIGDNFTQGQYFLASHADKVYMNPMGSLLITGFGSYRSYVKSALDKLKINFHVFRVGDYKDAIEPYIRDDMSPASRENKARWLNRLWNEYTEQVTGLRNLPPSAVDNYIADLPENLRAEGGSWAKAALANQFVDKLLTRRAAVAELQEVVGEAKEDTSQYRGIHAQDYLRHMKMTNLPDPRQPKDKIALISAAGAIVDGDAPAGQIGSASLGKLIAKARDKNVKALVLRIDSPGGSAFASEAIRQELLATREAGIPVVISMGSVAASGGYWIAAGGDRIWASPSTITGSIGVFGAFPTFEDSLEHLGIYNDGVGTTALAGTMRLDRPLPEAAADILQQGVNHTYAQFLQLVAEARNSTPEEIHKIAQGQVWTGRAALELGLVDDLGNLKDAIADAAQLAEIDKYDVMEIQRELSPSEKLMRALAENVDAQVSASIERNLPLGAWFSSLQPALQPFTELKSFKDPRALYLRCMGCVAP</sequence>
<keyword evidence="8" id="KW-1133">Transmembrane helix</keyword>
<dbReference type="OrthoDB" id="9764363at2"/>
<dbReference type="GO" id="GO:0008236">
    <property type="term" value="F:serine-type peptidase activity"/>
    <property type="evidence" value="ECO:0007669"/>
    <property type="project" value="UniProtKB-KW"/>
</dbReference>
<dbReference type="Gene3D" id="3.90.226.10">
    <property type="entry name" value="2-enoyl-CoA Hydratase, Chain A, domain 1"/>
    <property type="match status" value="3"/>
</dbReference>
<dbReference type="CDD" id="cd07023">
    <property type="entry name" value="S49_Sppa_N_C"/>
    <property type="match status" value="1"/>
</dbReference>
<keyword evidence="4" id="KW-0378">Hydrolase</keyword>
<dbReference type="GO" id="GO:0016020">
    <property type="term" value="C:membrane"/>
    <property type="evidence" value="ECO:0007669"/>
    <property type="project" value="UniProtKB-SubCell"/>
</dbReference>
<evidence type="ECO:0000313" key="10">
    <source>
        <dbReference type="EMBL" id="AQQ68198.1"/>
    </source>
</evidence>
<feature type="active site" description="Proton donor/acceptor" evidence="7">
    <location>
        <position position="205"/>
    </location>
</feature>
<dbReference type="PIRSF" id="PIRSF001217">
    <property type="entry name" value="Protease_4_SppA"/>
    <property type="match status" value="1"/>
</dbReference>
<dbReference type="RefSeq" id="WP_077405003.1">
    <property type="nucleotide sequence ID" value="NZ_CP019650.1"/>
</dbReference>
<organism evidence="10 11">
    <name type="scientific">Microbulbifer agarilyticus</name>
    <dbReference type="NCBI Taxonomy" id="260552"/>
    <lineage>
        <taxon>Bacteria</taxon>
        <taxon>Pseudomonadati</taxon>
        <taxon>Pseudomonadota</taxon>
        <taxon>Gammaproteobacteria</taxon>
        <taxon>Cellvibrionales</taxon>
        <taxon>Microbulbiferaceae</taxon>
        <taxon>Microbulbifer</taxon>
    </lineage>
</organism>
<dbReference type="AlphaFoldDB" id="A0A1Q2M6N2"/>